<proteinExistence type="predicted"/>
<dbReference type="AlphaFoldDB" id="A0A3D9C7U5"/>
<comment type="caution">
    <text evidence="2">The sequence shown here is derived from an EMBL/GenBank/DDBJ whole genome shotgun (WGS) entry which is preliminary data.</text>
</comment>
<reference evidence="3" key="1">
    <citation type="submission" date="2018-06" db="EMBL/GenBank/DDBJ databases">
        <authorList>
            <person name="Lum Nde A."/>
            <person name="Hugo C."/>
        </authorList>
    </citation>
    <scope>NUCLEOTIDE SEQUENCE [LARGE SCALE GENOMIC DNA]</scope>
    <source>
        <strain evidence="3">1_F178</strain>
    </source>
</reference>
<evidence type="ECO:0000313" key="2">
    <source>
        <dbReference type="EMBL" id="REC61953.1"/>
    </source>
</evidence>
<keyword evidence="1" id="KW-0472">Membrane</keyword>
<protein>
    <submittedName>
        <fullName evidence="2">Uncharacterized protein</fullName>
    </submittedName>
</protein>
<sequence>MFIGILVRPQKINTFSGTDFQTQFLDQSALQKREDYLTKMDSRHRTISIVLLVFMVIAFSSPVVYAWFDTLHYKGILDKESYDIRIRDNNLMMGGMLGMCVLFFFMISLVKRKMIQGYKSVILSLSQKDFEKMLDINQSMNGVDRFTMSPPFILSQYGLHVFKLGRVLAFLWADVTEFKMTSAPRGGYFIRMKVRGKLYFFTISDHTMLNTLEAECRQRGITIVS</sequence>
<name>A0A3D9C7U5_9FLAO</name>
<evidence type="ECO:0000256" key="1">
    <source>
        <dbReference type="SAM" id="Phobius"/>
    </source>
</evidence>
<keyword evidence="1" id="KW-1133">Transmembrane helix</keyword>
<evidence type="ECO:0000313" key="3">
    <source>
        <dbReference type="Proteomes" id="UP000256686"/>
    </source>
</evidence>
<gene>
    <name evidence="2" type="ORF">DRF65_13075</name>
</gene>
<feature type="transmembrane region" description="Helical" evidence="1">
    <location>
        <begin position="91"/>
        <end position="110"/>
    </location>
</feature>
<feature type="transmembrane region" description="Helical" evidence="1">
    <location>
        <begin position="49"/>
        <end position="68"/>
    </location>
</feature>
<dbReference type="Proteomes" id="UP000256686">
    <property type="component" value="Unassembled WGS sequence"/>
</dbReference>
<organism evidence="2 3">
    <name type="scientific">Chryseobacterium pennae</name>
    <dbReference type="NCBI Taxonomy" id="2258962"/>
    <lineage>
        <taxon>Bacteria</taxon>
        <taxon>Pseudomonadati</taxon>
        <taxon>Bacteroidota</taxon>
        <taxon>Flavobacteriia</taxon>
        <taxon>Flavobacteriales</taxon>
        <taxon>Weeksellaceae</taxon>
        <taxon>Chryseobacterium group</taxon>
        <taxon>Chryseobacterium</taxon>
    </lineage>
</organism>
<keyword evidence="3" id="KW-1185">Reference proteome</keyword>
<accession>A0A3D9C7U5</accession>
<keyword evidence="1" id="KW-0812">Transmembrane</keyword>
<dbReference type="EMBL" id="QNVT01000011">
    <property type="protein sequence ID" value="REC61953.1"/>
    <property type="molecule type" value="Genomic_DNA"/>
</dbReference>